<evidence type="ECO:0000256" key="1">
    <source>
        <dbReference type="ARBA" id="ARBA00022737"/>
    </source>
</evidence>
<dbReference type="PROSITE" id="PS50102">
    <property type="entry name" value="RRM"/>
    <property type="match status" value="3"/>
</dbReference>
<dbReference type="InterPro" id="IPR012677">
    <property type="entry name" value="Nucleotide-bd_a/b_plait_sf"/>
</dbReference>
<reference evidence="6 7" key="1">
    <citation type="journal article" date="2011" name="Proc. Natl. Acad. Sci. U.S.A.">
        <title>Evolutionary erosion of yeast sex chromosomes by mating-type switching accidents.</title>
        <authorList>
            <person name="Gordon J.L."/>
            <person name="Armisen D."/>
            <person name="Proux-Wera E."/>
            <person name="Oheigeartaigh S.S."/>
            <person name="Byrne K.P."/>
            <person name="Wolfe K.H."/>
        </authorList>
    </citation>
    <scope>NUCLEOTIDE SEQUENCE [LARGE SCALE GENOMIC DNA]</scope>
    <source>
        <strain evidence="7">ATCC 24235 / CBS 4417 / NBRC 1672 / NRRL Y-8282 / UCD 70-5</strain>
    </source>
</reference>
<dbReference type="SMART" id="SM00360">
    <property type="entry name" value="RRM"/>
    <property type="match status" value="4"/>
</dbReference>
<dbReference type="GO" id="GO:0005681">
    <property type="term" value="C:spliceosomal complex"/>
    <property type="evidence" value="ECO:0007669"/>
    <property type="project" value="EnsemblFungi"/>
</dbReference>
<dbReference type="RefSeq" id="XP_003686983.1">
    <property type="nucleotide sequence ID" value="XM_003686935.1"/>
</dbReference>
<dbReference type="Proteomes" id="UP000005666">
    <property type="component" value="Chromosome 9"/>
</dbReference>
<dbReference type="GO" id="GO:0000245">
    <property type="term" value="P:spliceosomal complex assembly"/>
    <property type="evidence" value="ECO:0007669"/>
    <property type="project" value="EnsemblFungi"/>
</dbReference>
<dbReference type="GO" id="GO:0005688">
    <property type="term" value="C:U6 snRNP"/>
    <property type="evidence" value="ECO:0007669"/>
    <property type="project" value="EnsemblFungi"/>
</dbReference>
<dbReference type="GO" id="GO:0017070">
    <property type="term" value="F:U6 snRNA binding"/>
    <property type="evidence" value="ECO:0007669"/>
    <property type="project" value="EnsemblFungi"/>
</dbReference>
<dbReference type="InterPro" id="IPR031766">
    <property type="entry name" value="RRM_occluded"/>
</dbReference>
<dbReference type="EMBL" id="HE612864">
    <property type="protein sequence ID" value="CCE64549.1"/>
    <property type="molecule type" value="Genomic_DNA"/>
</dbReference>
<dbReference type="Pfam" id="PF16842">
    <property type="entry name" value="RRM_occluded"/>
    <property type="match status" value="1"/>
</dbReference>
<feature type="domain" description="RRM" evidence="5">
    <location>
        <begin position="124"/>
        <end position="202"/>
    </location>
</feature>
<dbReference type="OMA" id="AYIDMAS"/>
<protein>
    <recommendedName>
        <fullName evidence="5">RRM domain-containing protein</fullName>
    </recommendedName>
</protein>
<feature type="domain" description="RRM" evidence="5">
    <location>
        <begin position="48"/>
        <end position="123"/>
    </location>
</feature>
<evidence type="ECO:0000256" key="4">
    <source>
        <dbReference type="SAM" id="MobiDB-lite"/>
    </source>
</evidence>
<keyword evidence="2 3" id="KW-0694">RNA-binding</keyword>
<evidence type="ECO:0000313" key="7">
    <source>
        <dbReference type="Proteomes" id="UP000005666"/>
    </source>
</evidence>
<evidence type="ECO:0000256" key="2">
    <source>
        <dbReference type="ARBA" id="ARBA00022884"/>
    </source>
</evidence>
<dbReference type="InterPro" id="IPR000504">
    <property type="entry name" value="RRM_dom"/>
</dbReference>
<accession>G8BXC1</accession>
<dbReference type="GO" id="GO:0000244">
    <property type="term" value="P:spliceosomal tri-snRNP complex assembly"/>
    <property type="evidence" value="ECO:0007669"/>
    <property type="project" value="EnsemblFungi"/>
</dbReference>
<dbReference type="PANTHER" id="PTHR24012">
    <property type="entry name" value="RNA BINDING PROTEIN"/>
    <property type="match status" value="1"/>
</dbReference>
<dbReference type="Pfam" id="PF00076">
    <property type="entry name" value="RRM_1"/>
    <property type="match status" value="3"/>
</dbReference>
<feature type="domain" description="RRM" evidence="5">
    <location>
        <begin position="217"/>
        <end position="300"/>
    </location>
</feature>
<name>G8BXC1_TETPH</name>
<dbReference type="STRING" id="1071381.G8BXC1"/>
<dbReference type="AlphaFoldDB" id="G8BXC1"/>
<keyword evidence="7" id="KW-1185">Reference proteome</keyword>
<feature type="region of interest" description="Disordered" evidence="4">
    <location>
        <begin position="443"/>
        <end position="465"/>
    </location>
</feature>
<dbReference type="HOGENOM" id="CLU_621223_0_0_1"/>
<dbReference type="SUPFAM" id="SSF54928">
    <property type="entry name" value="RNA-binding domain, RBD"/>
    <property type="match status" value="2"/>
</dbReference>
<evidence type="ECO:0000313" key="6">
    <source>
        <dbReference type="EMBL" id="CCE64549.1"/>
    </source>
</evidence>
<feature type="compositionally biased region" description="Basic and acidic residues" evidence="4">
    <location>
        <begin position="9"/>
        <end position="20"/>
    </location>
</feature>
<organism evidence="6 7">
    <name type="scientific">Tetrapisispora phaffii (strain ATCC 24235 / CBS 4417 / NBRC 1672 / NRRL Y-8282 / UCD 70-5)</name>
    <name type="common">Yeast</name>
    <name type="synonym">Fabospora phaffii</name>
    <dbReference type="NCBI Taxonomy" id="1071381"/>
    <lineage>
        <taxon>Eukaryota</taxon>
        <taxon>Fungi</taxon>
        <taxon>Dikarya</taxon>
        <taxon>Ascomycota</taxon>
        <taxon>Saccharomycotina</taxon>
        <taxon>Saccharomycetes</taxon>
        <taxon>Saccharomycetales</taxon>
        <taxon>Saccharomycetaceae</taxon>
        <taxon>Tetrapisispora</taxon>
    </lineage>
</organism>
<feature type="compositionally biased region" description="Polar residues" evidence="4">
    <location>
        <begin position="21"/>
        <end position="30"/>
    </location>
</feature>
<sequence>MDNSMGVKRRNDDNETEHASDNSVISSEEQANGAKIRKTTKSHNREVSTILVKNLPKSFNQGKIKKIFKDCGNILHIETAEPLDKVFRYARIEFEAHENALMALTKTNKKYGDNEIEVIVLQNMTVWITNFPPSFTVNDIKNLFLENGVVPISVRLPSLRFNNNRRFAYVDITDPQDVNHIIEALNDKMVSNYKLVVRESNLLERQKRTDSAVIEKREIFVKMANSSALDEQILRGIFSKYGTIEAIKLSKDRENFPDNNGNNFGFAFITYSNSDEAKKALELHRSILKDSQIFVTISDKKAYLERQEIKRIINSKHRSNDDMFISIFPLADKITKSQISKLINEKTNIPEHSIMKIYLVADYNGCIVKFNNSRYSAKCIMALDNSTYNNKNIRCSNINGLKKSQDHKNDKKVTLGTTYRDSSNNLKAINKPPAISIDKNQEEISSDTHSTKKMNNDDFRKMLGL</sequence>
<dbReference type="Gene3D" id="3.30.70.330">
    <property type="match status" value="4"/>
</dbReference>
<dbReference type="OrthoDB" id="360390at2759"/>
<evidence type="ECO:0000256" key="3">
    <source>
        <dbReference type="PROSITE-ProRule" id="PRU00176"/>
    </source>
</evidence>
<gene>
    <name evidence="6" type="primary">TPHA0I00420</name>
    <name evidence="6" type="ordered locus">TPHA_0I00420</name>
</gene>
<dbReference type="GeneID" id="11532916"/>
<dbReference type="InterPro" id="IPR035979">
    <property type="entry name" value="RBD_domain_sf"/>
</dbReference>
<feature type="compositionally biased region" description="Basic and acidic residues" evidence="4">
    <location>
        <begin position="454"/>
        <end position="465"/>
    </location>
</feature>
<keyword evidence="1" id="KW-0677">Repeat</keyword>
<dbReference type="KEGG" id="tpf:TPHA_0I00420"/>
<evidence type="ECO:0000259" key="5">
    <source>
        <dbReference type="PROSITE" id="PS50102"/>
    </source>
</evidence>
<feature type="region of interest" description="Disordered" evidence="4">
    <location>
        <begin position="1"/>
        <end position="42"/>
    </location>
</feature>
<dbReference type="eggNOG" id="KOG0128">
    <property type="taxonomic scope" value="Eukaryota"/>
</dbReference>
<proteinExistence type="predicted"/>